<name>A0ABN3K3Z0_9ACTN</name>
<comment type="caution">
    <text evidence="1">The sequence shown here is derived from an EMBL/GenBank/DDBJ whole genome shotgun (WGS) entry which is preliminary data.</text>
</comment>
<protein>
    <submittedName>
        <fullName evidence="1">Uncharacterized protein</fullName>
    </submittedName>
</protein>
<gene>
    <name evidence="1" type="ORF">GCM10010405_34000</name>
</gene>
<dbReference type="EMBL" id="BAAASZ010000025">
    <property type="protein sequence ID" value="GAA2447785.1"/>
    <property type="molecule type" value="Genomic_DNA"/>
</dbReference>
<dbReference type="RefSeq" id="WP_344323732.1">
    <property type="nucleotide sequence ID" value="NZ_BAAASZ010000025.1"/>
</dbReference>
<accession>A0ABN3K3Z0</accession>
<sequence length="122" mass="13976">MNGGSDWPTDKLTALRLGRRLVAEVPASRPDRRAFVDIRPTQSRPDAQARAEGWVRSDPERGFRLEHWEYDRRCIDGFDYDIGAALVRSADATDESELLTVLDAWGVRPDRFGYPWDSDDPR</sequence>
<evidence type="ECO:0000313" key="1">
    <source>
        <dbReference type="EMBL" id="GAA2447785.1"/>
    </source>
</evidence>
<proteinExistence type="predicted"/>
<dbReference type="Proteomes" id="UP001501638">
    <property type="component" value="Unassembled WGS sequence"/>
</dbReference>
<keyword evidence="2" id="KW-1185">Reference proteome</keyword>
<reference evidence="1 2" key="1">
    <citation type="journal article" date="2019" name="Int. J. Syst. Evol. Microbiol.">
        <title>The Global Catalogue of Microorganisms (GCM) 10K type strain sequencing project: providing services to taxonomists for standard genome sequencing and annotation.</title>
        <authorList>
            <consortium name="The Broad Institute Genomics Platform"/>
            <consortium name="The Broad Institute Genome Sequencing Center for Infectious Disease"/>
            <person name="Wu L."/>
            <person name="Ma J."/>
        </authorList>
    </citation>
    <scope>NUCLEOTIDE SEQUENCE [LARGE SCALE GENOMIC DNA]</scope>
    <source>
        <strain evidence="1 2">JCM 6305</strain>
    </source>
</reference>
<organism evidence="1 2">
    <name type="scientific">Streptomyces macrosporus</name>
    <dbReference type="NCBI Taxonomy" id="44032"/>
    <lineage>
        <taxon>Bacteria</taxon>
        <taxon>Bacillati</taxon>
        <taxon>Actinomycetota</taxon>
        <taxon>Actinomycetes</taxon>
        <taxon>Kitasatosporales</taxon>
        <taxon>Streptomycetaceae</taxon>
        <taxon>Streptomyces</taxon>
    </lineage>
</organism>
<evidence type="ECO:0000313" key="2">
    <source>
        <dbReference type="Proteomes" id="UP001501638"/>
    </source>
</evidence>